<feature type="coiled-coil region" evidence="1">
    <location>
        <begin position="129"/>
        <end position="159"/>
    </location>
</feature>
<dbReference type="OMA" id="CYLAMAS"/>
<dbReference type="CDD" id="cd12148">
    <property type="entry name" value="fungal_TF_MHR"/>
    <property type="match status" value="1"/>
</dbReference>
<evidence type="ECO:0000313" key="3">
    <source>
        <dbReference type="EMBL" id="KDN64842.1"/>
    </source>
</evidence>
<evidence type="ECO:0000256" key="2">
    <source>
        <dbReference type="SAM" id="MobiDB-lite"/>
    </source>
</evidence>
<keyword evidence="1" id="KW-0175">Coiled coil</keyword>
<accession>A0A066X7C1</accession>
<evidence type="ECO:0000313" key="4">
    <source>
        <dbReference type="Proteomes" id="UP000027238"/>
    </source>
</evidence>
<comment type="caution">
    <text evidence="3">The sequence shown here is derived from an EMBL/GenBank/DDBJ whole genome shotgun (WGS) entry which is preliminary data.</text>
</comment>
<evidence type="ECO:0008006" key="5">
    <source>
        <dbReference type="Google" id="ProtNLM"/>
    </source>
</evidence>
<dbReference type="eggNOG" id="ENOG502RUPJ">
    <property type="taxonomic scope" value="Eukaryota"/>
</dbReference>
<reference evidence="4" key="1">
    <citation type="journal article" date="2014" name="Genome Announc.">
        <title>Draft genome sequence of Colletotrichum sublineola, a destructive pathogen of cultivated sorghum.</title>
        <authorList>
            <person name="Baroncelli R."/>
            <person name="Sanz-Martin J.M."/>
            <person name="Rech G.E."/>
            <person name="Sukno S.A."/>
            <person name="Thon M.R."/>
        </authorList>
    </citation>
    <scope>NUCLEOTIDE SEQUENCE [LARGE SCALE GENOMIC DNA]</scope>
    <source>
        <strain evidence="4">TX430BB</strain>
    </source>
</reference>
<name>A0A066X7C1_COLSU</name>
<gene>
    <name evidence="3" type="ORF">CSUB01_02332</name>
</gene>
<dbReference type="HOGENOM" id="CLU_019833_0_1_1"/>
<protein>
    <recommendedName>
        <fullName evidence="5">Transcription factor domain-containing protein</fullName>
    </recommendedName>
</protein>
<dbReference type="Proteomes" id="UP000027238">
    <property type="component" value="Unassembled WGS sequence"/>
</dbReference>
<evidence type="ECO:0000256" key="1">
    <source>
        <dbReference type="SAM" id="Coils"/>
    </source>
</evidence>
<dbReference type="InterPro" id="IPR053187">
    <property type="entry name" value="Notoamide_regulator"/>
</dbReference>
<proteinExistence type="predicted"/>
<dbReference type="STRING" id="1173701.A0A066X7C1"/>
<dbReference type="PANTHER" id="PTHR47256:SF1">
    <property type="entry name" value="ZN(II)2CYS6 TRANSCRIPTION FACTOR (EUROFUNG)"/>
    <property type="match status" value="1"/>
</dbReference>
<dbReference type="PANTHER" id="PTHR47256">
    <property type="entry name" value="ZN(II)2CYS6 TRANSCRIPTION FACTOR (EUROFUNG)-RELATED"/>
    <property type="match status" value="1"/>
</dbReference>
<feature type="region of interest" description="Disordered" evidence="2">
    <location>
        <begin position="751"/>
        <end position="773"/>
    </location>
</feature>
<dbReference type="OrthoDB" id="5083708at2759"/>
<dbReference type="EMBL" id="JMSE01001090">
    <property type="protein sequence ID" value="KDN64842.1"/>
    <property type="molecule type" value="Genomic_DNA"/>
</dbReference>
<keyword evidence="4" id="KW-1185">Reference proteome</keyword>
<dbReference type="AlphaFoldDB" id="A0A066X7C1"/>
<sequence length="785" mass="87549">MDTGSGRQLVAAATVAIVTITAANQRNTAHFFQVTQSSVSQTFQQVLRVLVILHQHVVRQPDQTYVSPEIELCPQKSCFSGCIGAVDGTLIAAHIPLEEQKRFFNRKGYVSQNVFAAVRFDGYSGRSERKALRLQISRLQQEVDDNKTLIQRLKTLSEDEAIETLRALRASTPAAVLPTSDGGLTRNRPSDLSVNRALLPPPTQSSVESELQMLHPFAYPVLEPLNLDSTDVHGWFTSAHFDLPGSGKPDITSTANLLLPSPLRQEAVTGRSSSTPNAFPGREQFAAQLKNLTMSYWSRTPIDNEFTSDILSHFFTAHYPIFACFDAHQFLDDLVERRLDYCSPFLVASVLTLACQSFTTFDVRSASFSVAFQQEAKVLWNAERSHDSALNLAAMCYLAMASGMSGHEDLASALLKDIGAMATRMNLFGAQPTDELLQVFYQLPLEKFKAMAAAAWETYGWLTFHATHYPARPIAFPPLLPIPGDADRRSGGLMWPPHPLPSWAGQTTMTLSKFWRIVNELDHVCSIGDLVPLSRTVSMAFVESRYRMLLSWADECSTSMQRDEHSPSHVYFFQLFQPLLDRPEQLRLRSFKSGDSRPATIFAASMRQLKRLFFWYYTRLDRHSDNGWFTAAVLQITSVVLRNTSDPDWRIYFQLCFNYWKEAYVRYRVYLQVVQANLTLALRLGAIGRRTAVAMMGEMRAVGKHHQVPEEALTLTAIADYQLAMENLKNSKMDVLSRDFADLAVTETASGSGCSGGQPPPPSHGNGAVASSSGWLKTVLADNNS</sequence>
<organism evidence="3 4">
    <name type="scientific">Colletotrichum sublineola</name>
    <name type="common">Sorghum anthracnose fungus</name>
    <dbReference type="NCBI Taxonomy" id="1173701"/>
    <lineage>
        <taxon>Eukaryota</taxon>
        <taxon>Fungi</taxon>
        <taxon>Dikarya</taxon>
        <taxon>Ascomycota</taxon>
        <taxon>Pezizomycotina</taxon>
        <taxon>Sordariomycetes</taxon>
        <taxon>Hypocreomycetidae</taxon>
        <taxon>Glomerellales</taxon>
        <taxon>Glomerellaceae</taxon>
        <taxon>Colletotrichum</taxon>
        <taxon>Colletotrichum graminicola species complex</taxon>
    </lineage>
</organism>